<dbReference type="InterPro" id="IPR041588">
    <property type="entry name" value="Integrase_H2C2"/>
</dbReference>
<dbReference type="Pfam" id="PF00078">
    <property type="entry name" value="RVT_1"/>
    <property type="match status" value="1"/>
</dbReference>
<dbReference type="InterPro" id="IPR043502">
    <property type="entry name" value="DNA/RNA_pol_sf"/>
</dbReference>
<organism evidence="11 12">
    <name type="scientific">Loxostege sticticalis</name>
    <name type="common">Beet webworm moth</name>
    <dbReference type="NCBI Taxonomy" id="481309"/>
    <lineage>
        <taxon>Eukaryota</taxon>
        <taxon>Metazoa</taxon>
        <taxon>Ecdysozoa</taxon>
        <taxon>Arthropoda</taxon>
        <taxon>Hexapoda</taxon>
        <taxon>Insecta</taxon>
        <taxon>Pterygota</taxon>
        <taxon>Neoptera</taxon>
        <taxon>Endopterygota</taxon>
        <taxon>Lepidoptera</taxon>
        <taxon>Glossata</taxon>
        <taxon>Ditrysia</taxon>
        <taxon>Pyraloidea</taxon>
        <taxon>Crambidae</taxon>
        <taxon>Pyraustinae</taxon>
        <taxon>Loxostege</taxon>
    </lineage>
</organism>
<keyword evidence="2" id="KW-0808">Transferase</keyword>
<reference evidence="11 12" key="1">
    <citation type="submission" date="2024-06" db="EMBL/GenBank/DDBJ databases">
        <title>A chromosome-level genome assembly of beet webworm, Loxostege sticticalis.</title>
        <authorList>
            <person name="Zhang Y."/>
        </authorList>
    </citation>
    <scope>NUCLEOTIDE SEQUENCE [LARGE SCALE GENOMIC DNA]</scope>
    <source>
        <strain evidence="11">AQ028</strain>
        <tissue evidence="11">Male pupae</tissue>
    </source>
</reference>
<evidence type="ECO:0000256" key="4">
    <source>
        <dbReference type="ARBA" id="ARBA00022722"/>
    </source>
</evidence>
<dbReference type="PROSITE" id="PS50878">
    <property type="entry name" value="RT_POL"/>
    <property type="match status" value="1"/>
</dbReference>
<dbReference type="FunFam" id="1.10.340.70:FF:000003">
    <property type="entry name" value="Protein CBG25708"/>
    <property type="match status" value="1"/>
</dbReference>
<dbReference type="InterPro" id="IPR041373">
    <property type="entry name" value="RT_RNaseH"/>
</dbReference>
<sequence length="1425" mass="160627">MSKLSEFNVKDGNWQSYCDRLDMYFKVNSVKDDLKLPTLIAFMGEEAYELLVNLCSPRKPAEMTLDEVKQAMLDHLQPSPSFLAERYKFRQRRQGVGENIAVYVSELKKLSRFCEFGTSLDDNLRDQFACGILSDVIRQRLFAEGKITFVKAVSVANSMEAAERDSAAVSMHSGSDDTSTSRAAAAPGGRTGSDVLGRRSSAGMDLAGTINKLHLQGGCLACGDYRHKKNDCRFKTYECSRCKKVGHLRRVCQQNLDAHEPKTRRGTYQSGQWGRGGVNGSFAGNRVERSRSGRSGSKVVNRIETYPEVADEDGAEYINEEDENEEAIYQMSLNQYRPVSITICINKVKLSMEIDTGSPLSCISFETYKLFFQDIPIRKCDLSVRFYNGSKVKPLGYLEVTVNYNKTCRNLDLYVFNDGVTSLLGRQWIAELNISIPNIPIQCNSLNNNCNLNEVMELSSVQKKIIVNDVVDRYKELFDGGLGCFSGGRATLRIREGAAPVFCRARPLPYALRARVDAELDAMLRAGVIEPVDCSDWATPLVIVHKPDGALRICADYKVTLNKVLKVDKYPVPKIDDLLTKLSGYNYFTKLDLSQAYNQVLLDDSSNLTVINTHRGLFKYNRLVYGLSSSPGIFQRIMSQLFAHMPNVTVFLDDILIGSKTIKSNLETLNNVLRILQDHGLKIKKQKCDFFNKEVKYLGFIISNQGIKVDPDKIEPIINLHPPRNVSELKSFLGMINFYGKFIKNLSFHLSPLYDLLKKGKHWHWEHRHDRCFKLVKRLLISADVLVHYDESRELVLTCDASARGLGAVLAQRGAGAERPVAYASRALTQAELNYSQIHKEALAIVFSVKKFHQFLYGRHFTLRTDHKPLVSIFGSDTGVPSMTASRLQRWALLLSAYDFSIEYVSTDNNTADALSRMLESYKALNATTHESDEPEQTYLHFASEALLLKYEDIRDGTRKDPILSRVLSYVKDGWPNEVEIRELQPYFNRRNELYIELGCLMWGYRLVIPSACRDNVLRELHDTHMGIVRTKSIARSYVWWPGVDEAVEALCRACAVCAEQAAAPAQHAPVPWPWPARPWTRLHVDFLGPICGEKYLVVIDASSKWIEICKMHNTTAKTVINRLREMWARFGIPKQLVSDNGPPFSSDEFNCFLTNNGVEHIFSAPYHPASNGLAESAVKICKKVIKKAVAQRADVDAALQRFLLIYRTTEHSTTKESPAQILQGRLLRTRFDRLKPPREELVAATQRRQQSAAGGSWRDFQVGDSVWVRVYHQQNKWVSGLIIETLGNTDYNVKLDDGTVVHRHADQMRLKCKVNTSTKITSTEPVNSTCTNEKQVLSNLRKPVFYPAACLRPSGGQVMSAGGEGNSQPALPVHSECEVSGAELNRSQDQVGAQTNATHEHFPGANEPRYSIRTRRPPERYGHS</sequence>
<feature type="domain" description="Integrase catalytic" evidence="10">
    <location>
        <begin position="1075"/>
        <end position="1227"/>
    </location>
</feature>
<evidence type="ECO:0000256" key="6">
    <source>
        <dbReference type="ARBA" id="ARBA00022801"/>
    </source>
</evidence>
<dbReference type="FunFam" id="3.30.420.10:FF:000063">
    <property type="entry name" value="Retrovirus-related Pol polyprotein from transposon 297-like Protein"/>
    <property type="match status" value="1"/>
</dbReference>
<evidence type="ECO:0000259" key="9">
    <source>
        <dbReference type="PROSITE" id="PS50878"/>
    </source>
</evidence>
<proteinExistence type="predicted"/>
<dbReference type="InterPro" id="IPR036397">
    <property type="entry name" value="RNaseH_sf"/>
</dbReference>
<dbReference type="InterPro" id="IPR050951">
    <property type="entry name" value="Retrovirus_Pol_polyprotein"/>
</dbReference>
<evidence type="ECO:0000256" key="7">
    <source>
        <dbReference type="ARBA" id="ARBA00022918"/>
    </source>
</evidence>
<evidence type="ECO:0000256" key="8">
    <source>
        <dbReference type="SAM" id="MobiDB-lite"/>
    </source>
</evidence>
<evidence type="ECO:0000256" key="2">
    <source>
        <dbReference type="ARBA" id="ARBA00022679"/>
    </source>
</evidence>
<evidence type="ECO:0000256" key="3">
    <source>
        <dbReference type="ARBA" id="ARBA00022695"/>
    </source>
</evidence>
<dbReference type="PANTHER" id="PTHR37984">
    <property type="entry name" value="PROTEIN CBG26694"/>
    <property type="match status" value="1"/>
</dbReference>
<feature type="compositionally biased region" description="Polar residues" evidence="8">
    <location>
        <begin position="1386"/>
        <end position="1398"/>
    </location>
</feature>
<dbReference type="GO" id="GO:0003964">
    <property type="term" value="F:RNA-directed DNA polymerase activity"/>
    <property type="evidence" value="ECO:0007669"/>
    <property type="project" value="UniProtKB-KW"/>
</dbReference>
<feature type="domain" description="Reverse transcriptase" evidence="9">
    <location>
        <begin position="525"/>
        <end position="702"/>
    </location>
</feature>
<feature type="region of interest" description="Disordered" evidence="8">
    <location>
        <begin position="1383"/>
        <end position="1425"/>
    </location>
</feature>
<dbReference type="Gene3D" id="3.30.70.270">
    <property type="match status" value="2"/>
</dbReference>
<dbReference type="EC" id="2.7.7.49" evidence="1"/>
<dbReference type="InterPro" id="IPR043128">
    <property type="entry name" value="Rev_trsase/Diguanyl_cyclase"/>
</dbReference>
<evidence type="ECO:0000313" key="11">
    <source>
        <dbReference type="EMBL" id="KAL0809180.1"/>
    </source>
</evidence>
<dbReference type="Gene3D" id="3.10.10.10">
    <property type="entry name" value="HIV Type 1 Reverse Transcriptase, subunit A, domain 1"/>
    <property type="match status" value="1"/>
</dbReference>
<dbReference type="PANTHER" id="PTHR37984:SF5">
    <property type="entry name" value="PROTEIN NYNRIN-LIKE"/>
    <property type="match status" value="1"/>
</dbReference>
<gene>
    <name evidence="11" type="ORF">ABMA28_011406</name>
</gene>
<name>A0ABD0S526_LOXSC</name>
<dbReference type="Pfam" id="PF00665">
    <property type="entry name" value="rve"/>
    <property type="match status" value="1"/>
</dbReference>
<dbReference type="InterPro" id="IPR001878">
    <property type="entry name" value="Znf_CCHC"/>
</dbReference>
<keyword evidence="5" id="KW-0255">Endonuclease</keyword>
<evidence type="ECO:0000256" key="1">
    <source>
        <dbReference type="ARBA" id="ARBA00012493"/>
    </source>
</evidence>
<dbReference type="Proteomes" id="UP001549921">
    <property type="component" value="Unassembled WGS sequence"/>
</dbReference>
<keyword evidence="3" id="KW-0548">Nucleotidyltransferase</keyword>
<dbReference type="GO" id="GO:0016787">
    <property type="term" value="F:hydrolase activity"/>
    <property type="evidence" value="ECO:0007669"/>
    <property type="project" value="UniProtKB-KW"/>
</dbReference>
<keyword evidence="6" id="KW-0378">Hydrolase</keyword>
<dbReference type="Gene3D" id="1.10.340.70">
    <property type="match status" value="1"/>
</dbReference>
<dbReference type="SMART" id="SM00343">
    <property type="entry name" value="ZnF_C2HC"/>
    <property type="match status" value="2"/>
</dbReference>
<dbReference type="EMBL" id="JBEDNZ010000029">
    <property type="protein sequence ID" value="KAL0809180.1"/>
    <property type="molecule type" value="Genomic_DNA"/>
</dbReference>
<feature type="compositionally biased region" description="Low complexity" evidence="8">
    <location>
        <begin position="176"/>
        <end position="186"/>
    </location>
</feature>
<dbReference type="Pfam" id="PF17917">
    <property type="entry name" value="RT_RNaseH"/>
    <property type="match status" value="1"/>
</dbReference>
<dbReference type="SUPFAM" id="SSF56672">
    <property type="entry name" value="DNA/RNA polymerases"/>
    <property type="match status" value="1"/>
</dbReference>
<evidence type="ECO:0000259" key="10">
    <source>
        <dbReference type="PROSITE" id="PS50994"/>
    </source>
</evidence>
<feature type="region of interest" description="Disordered" evidence="8">
    <location>
        <begin position="165"/>
        <end position="198"/>
    </location>
</feature>
<dbReference type="InterPro" id="IPR000477">
    <property type="entry name" value="RT_dom"/>
</dbReference>
<evidence type="ECO:0000313" key="12">
    <source>
        <dbReference type="Proteomes" id="UP001549921"/>
    </source>
</evidence>
<protein>
    <recommendedName>
        <fullName evidence="1">RNA-directed DNA polymerase</fullName>
        <ecNumber evidence="1">2.7.7.49</ecNumber>
    </recommendedName>
</protein>
<dbReference type="FunFam" id="3.10.20.370:FF:000001">
    <property type="entry name" value="Retrovirus-related Pol polyprotein from transposon 17.6-like protein"/>
    <property type="match status" value="1"/>
</dbReference>
<dbReference type="FunFam" id="3.30.70.270:FF:000026">
    <property type="entry name" value="Transposon Ty3-G Gag-Pol polyprotein"/>
    <property type="match status" value="1"/>
</dbReference>
<keyword evidence="7" id="KW-0695">RNA-directed DNA polymerase</keyword>
<dbReference type="InterPro" id="IPR001584">
    <property type="entry name" value="Integrase_cat-core"/>
</dbReference>
<dbReference type="SUPFAM" id="SSF50630">
    <property type="entry name" value="Acid proteases"/>
    <property type="match status" value="1"/>
</dbReference>
<comment type="caution">
    <text evidence="11">The sequence shown here is derived from an EMBL/GenBank/DDBJ whole genome shotgun (WGS) entry which is preliminary data.</text>
</comment>
<evidence type="ECO:0000256" key="5">
    <source>
        <dbReference type="ARBA" id="ARBA00022759"/>
    </source>
</evidence>
<dbReference type="CDD" id="cd01647">
    <property type="entry name" value="RT_LTR"/>
    <property type="match status" value="1"/>
</dbReference>
<dbReference type="InterPro" id="IPR012337">
    <property type="entry name" value="RNaseH-like_sf"/>
</dbReference>
<keyword evidence="4" id="KW-0540">Nuclease</keyword>
<dbReference type="SUPFAM" id="SSF53098">
    <property type="entry name" value="Ribonuclease H-like"/>
    <property type="match status" value="1"/>
</dbReference>
<dbReference type="Gene3D" id="2.40.70.10">
    <property type="entry name" value="Acid Proteases"/>
    <property type="match status" value="1"/>
</dbReference>
<accession>A0ABD0S526</accession>
<dbReference type="Gene3D" id="4.10.60.10">
    <property type="entry name" value="Zinc finger, CCHC-type"/>
    <property type="match status" value="1"/>
</dbReference>
<dbReference type="InterPro" id="IPR021109">
    <property type="entry name" value="Peptidase_aspartic_dom_sf"/>
</dbReference>
<dbReference type="Pfam" id="PF17921">
    <property type="entry name" value="Integrase_H2C2"/>
    <property type="match status" value="1"/>
</dbReference>
<dbReference type="CDD" id="cd09274">
    <property type="entry name" value="RNase_HI_RT_Ty3"/>
    <property type="match status" value="1"/>
</dbReference>
<dbReference type="GO" id="GO:0042575">
    <property type="term" value="C:DNA polymerase complex"/>
    <property type="evidence" value="ECO:0007669"/>
    <property type="project" value="UniProtKB-ARBA"/>
</dbReference>
<dbReference type="GO" id="GO:0004519">
    <property type="term" value="F:endonuclease activity"/>
    <property type="evidence" value="ECO:0007669"/>
    <property type="project" value="UniProtKB-KW"/>
</dbReference>
<dbReference type="Gene3D" id="3.30.420.10">
    <property type="entry name" value="Ribonuclease H-like superfamily/Ribonuclease H"/>
    <property type="match status" value="1"/>
</dbReference>
<dbReference type="PROSITE" id="PS50994">
    <property type="entry name" value="INTEGRASE"/>
    <property type="match status" value="1"/>
</dbReference>